<comment type="caution">
    <text evidence="3">The sequence shown here is derived from an EMBL/GenBank/DDBJ whole genome shotgun (WGS) entry which is preliminary data.</text>
</comment>
<evidence type="ECO:0000313" key="4">
    <source>
        <dbReference type="Proteomes" id="UP001497480"/>
    </source>
</evidence>
<reference evidence="3 4" key="1">
    <citation type="submission" date="2024-03" db="EMBL/GenBank/DDBJ databases">
        <authorList>
            <person name="Martinez-Hernandez J."/>
        </authorList>
    </citation>
    <scope>NUCLEOTIDE SEQUENCE [LARGE SCALE GENOMIC DNA]</scope>
</reference>
<dbReference type="PANTHER" id="PTHR33124:SF57">
    <property type="entry name" value="TRANSCRIPTION FACTOR UPBEAT-LIKE PROTEIN"/>
    <property type="match status" value="1"/>
</dbReference>
<proteinExistence type="predicted"/>
<organism evidence="3 4">
    <name type="scientific">Lupinus luteus</name>
    <name type="common">European yellow lupine</name>
    <dbReference type="NCBI Taxonomy" id="3873"/>
    <lineage>
        <taxon>Eukaryota</taxon>
        <taxon>Viridiplantae</taxon>
        <taxon>Streptophyta</taxon>
        <taxon>Embryophyta</taxon>
        <taxon>Tracheophyta</taxon>
        <taxon>Spermatophyta</taxon>
        <taxon>Magnoliopsida</taxon>
        <taxon>eudicotyledons</taxon>
        <taxon>Gunneridae</taxon>
        <taxon>Pentapetalae</taxon>
        <taxon>rosids</taxon>
        <taxon>fabids</taxon>
        <taxon>Fabales</taxon>
        <taxon>Fabaceae</taxon>
        <taxon>Papilionoideae</taxon>
        <taxon>50 kb inversion clade</taxon>
        <taxon>genistoids sensu lato</taxon>
        <taxon>core genistoids</taxon>
        <taxon>Genisteae</taxon>
        <taxon>Lupinus</taxon>
    </lineage>
</organism>
<dbReference type="EMBL" id="CAXHTB010000012">
    <property type="protein sequence ID" value="CAL0317167.1"/>
    <property type="molecule type" value="Genomic_DNA"/>
</dbReference>
<dbReference type="GO" id="GO:0006355">
    <property type="term" value="P:regulation of DNA-templated transcription"/>
    <property type="evidence" value="ECO:0007669"/>
    <property type="project" value="InterPro"/>
</dbReference>
<evidence type="ECO:0000256" key="2">
    <source>
        <dbReference type="ARBA" id="ARBA00023163"/>
    </source>
</evidence>
<dbReference type="Proteomes" id="UP001497480">
    <property type="component" value="Unassembled WGS sequence"/>
</dbReference>
<evidence type="ECO:0000256" key="1">
    <source>
        <dbReference type="ARBA" id="ARBA00023015"/>
    </source>
</evidence>
<keyword evidence="1" id="KW-0805">Transcription regulation</keyword>
<gene>
    <name evidence="3" type="ORF">LLUT_LOCUS18227</name>
</gene>
<name>A0AAV1X744_LUPLU</name>
<evidence type="ECO:0000313" key="3">
    <source>
        <dbReference type="EMBL" id="CAL0317167.1"/>
    </source>
</evidence>
<protein>
    <submittedName>
        <fullName evidence="3">Uncharacterized protein</fullName>
    </submittedName>
</protein>
<dbReference type="PANTHER" id="PTHR33124">
    <property type="entry name" value="TRANSCRIPTION FACTOR IBH1-LIKE 1"/>
    <property type="match status" value="1"/>
</dbReference>
<dbReference type="InterPro" id="IPR044660">
    <property type="entry name" value="IBH1-like"/>
</dbReference>
<keyword evidence="4" id="KW-1185">Reference proteome</keyword>
<keyword evidence="2" id="KW-0804">Transcription</keyword>
<accession>A0AAV1X744</accession>
<sequence>MAVSMNMMTLNTKHSYKLSVKRATRRVRRQQQQHHKSFKPIIKFKLSQKLQLLNNLIPTHNNGDIVKPDQLFQQTADYIVLLRTQVVILQKLIEFYGNNHVAENALVL</sequence>
<dbReference type="AlphaFoldDB" id="A0AAV1X744"/>